<proteinExistence type="predicted"/>
<feature type="region of interest" description="Disordered" evidence="1">
    <location>
        <begin position="75"/>
        <end position="97"/>
    </location>
</feature>
<evidence type="ECO:0000313" key="2">
    <source>
        <dbReference type="RefSeq" id="XP_059605101.1"/>
    </source>
</evidence>
<dbReference type="RefSeq" id="XP_059605101.1">
    <property type="nucleotide sequence ID" value="XM_059746164.1"/>
</dbReference>
<dbReference type="KEGG" id="ang:An02g03030"/>
<name>A0AAJ8BZ78_ASPNG</name>
<dbReference type="AlphaFoldDB" id="A0AAJ8BZ78"/>
<organism evidence="2">
    <name type="scientific">Aspergillus niger</name>
    <dbReference type="NCBI Taxonomy" id="5061"/>
    <lineage>
        <taxon>Eukaryota</taxon>
        <taxon>Fungi</taxon>
        <taxon>Dikarya</taxon>
        <taxon>Ascomycota</taxon>
        <taxon>Pezizomycotina</taxon>
        <taxon>Eurotiomycetes</taxon>
        <taxon>Eurotiomycetidae</taxon>
        <taxon>Eurotiales</taxon>
        <taxon>Aspergillaceae</taxon>
        <taxon>Aspergillus</taxon>
        <taxon>Aspergillus subgen. Circumdati</taxon>
    </lineage>
</organism>
<gene>
    <name evidence="2" type="ORF">An02g03030</name>
</gene>
<sequence>MAVMPANPSTLPKMQQKNCMLDIGERLPTMTHSTCTYDFQGSLSRAYHYPTIRIQTAKDTTELQKARELNRSWKNAVKSSRSMIKAPSPHTENTGIR</sequence>
<evidence type="ECO:0000256" key="1">
    <source>
        <dbReference type="SAM" id="MobiDB-lite"/>
    </source>
</evidence>
<dbReference type="GeneID" id="84590264"/>
<reference evidence="2" key="2">
    <citation type="submission" date="2025-08" db="UniProtKB">
        <authorList>
            <consortium name="RefSeq"/>
        </authorList>
    </citation>
    <scope>IDENTIFICATION</scope>
</reference>
<accession>A0AAJ8BZ78</accession>
<dbReference type="VEuPathDB" id="FungiDB:An02g03030"/>
<reference evidence="2" key="1">
    <citation type="submission" date="2025-02" db="EMBL/GenBank/DDBJ databases">
        <authorList>
            <consortium name="NCBI Genome Project"/>
        </authorList>
    </citation>
    <scope>NUCLEOTIDE SEQUENCE</scope>
</reference>
<protein>
    <submittedName>
        <fullName evidence="2">Uncharacterized protein</fullName>
    </submittedName>
</protein>